<dbReference type="RefSeq" id="WP_244407534.1">
    <property type="nucleotide sequence ID" value="NZ_AP025637.1"/>
</dbReference>
<protein>
    <recommendedName>
        <fullName evidence="4">DUF4232 domain-containing protein</fullName>
    </recommendedName>
</protein>
<evidence type="ECO:0000313" key="3">
    <source>
        <dbReference type="Proteomes" id="UP000831327"/>
    </source>
</evidence>
<reference evidence="2 3" key="1">
    <citation type="journal article" date="2016" name="Microbes Environ.">
        <title>Phylogenetically diverse aerobic anoxygenic phototrophic bacteria isolated from epilithic biofilms in Tama river, Japan.</title>
        <authorList>
            <person name="Hirose S."/>
            <person name="Matsuura K."/>
            <person name="Haruta S."/>
        </authorList>
    </citation>
    <scope>NUCLEOTIDE SEQUENCE [LARGE SCALE GENOMIC DNA]</scope>
    <source>
        <strain evidence="2 3">S08</strain>
    </source>
</reference>
<proteinExistence type="predicted"/>
<accession>A0ABN6P3S1</accession>
<organism evidence="2 3">
    <name type="scientific">Roseomonas fluvialis</name>
    <dbReference type="NCBI Taxonomy" id="1750527"/>
    <lineage>
        <taxon>Bacteria</taxon>
        <taxon>Pseudomonadati</taxon>
        <taxon>Pseudomonadota</taxon>
        <taxon>Alphaproteobacteria</taxon>
        <taxon>Acetobacterales</taxon>
        <taxon>Roseomonadaceae</taxon>
        <taxon>Roseomonas</taxon>
    </lineage>
</organism>
<sequence>MRGAIGAVAMALLGGAPAVGQSPATPGPTCEVPPFRGMTQPGGADARMSVSNTGGSCRIRLWADVEARQPFASVTLTRPPTQGSVTILPEGVAYRPNPGYRGPDLFEVAASGTVRGNPISGRIRVEVTVLPPP</sequence>
<dbReference type="Gene3D" id="2.60.40.3440">
    <property type="match status" value="1"/>
</dbReference>
<keyword evidence="3" id="KW-1185">Reference proteome</keyword>
<evidence type="ECO:0000313" key="2">
    <source>
        <dbReference type="EMBL" id="BDG73306.1"/>
    </source>
</evidence>
<dbReference type="Proteomes" id="UP000831327">
    <property type="component" value="Chromosome"/>
</dbReference>
<evidence type="ECO:0008006" key="4">
    <source>
        <dbReference type="Google" id="ProtNLM"/>
    </source>
</evidence>
<name>A0ABN6P3S1_9PROT</name>
<dbReference type="EMBL" id="AP025637">
    <property type="protein sequence ID" value="BDG73306.1"/>
    <property type="molecule type" value="Genomic_DNA"/>
</dbReference>
<gene>
    <name evidence="2" type="ORF">Rmf_32350</name>
</gene>
<evidence type="ECO:0000256" key="1">
    <source>
        <dbReference type="SAM" id="SignalP"/>
    </source>
</evidence>
<feature type="signal peptide" evidence="1">
    <location>
        <begin position="1"/>
        <end position="18"/>
    </location>
</feature>
<keyword evidence="1" id="KW-0732">Signal</keyword>
<feature type="chain" id="PRO_5045429865" description="DUF4232 domain-containing protein" evidence="1">
    <location>
        <begin position="19"/>
        <end position="133"/>
    </location>
</feature>